<comment type="caution">
    <text evidence="1">The sequence shown here is derived from an EMBL/GenBank/DDBJ whole genome shotgun (WGS) entry which is preliminary data.</text>
</comment>
<evidence type="ECO:0000313" key="1">
    <source>
        <dbReference type="EMBL" id="MDB7085461.1"/>
    </source>
</evidence>
<dbReference type="Proteomes" id="UP001211987">
    <property type="component" value="Unassembled WGS sequence"/>
</dbReference>
<evidence type="ECO:0000313" key="2">
    <source>
        <dbReference type="Proteomes" id="UP001211987"/>
    </source>
</evidence>
<accession>A0AB35IQZ9</accession>
<dbReference type="EMBL" id="JAQLKE010000040">
    <property type="protein sequence ID" value="MDB7085461.1"/>
    <property type="molecule type" value="Genomic_DNA"/>
</dbReference>
<sequence>MFIKKSTINKMRNCGWVCYRLIGNFYLVKKYSPATKGIKGKIWVIDYAVKDKIKETSKWD</sequence>
<dbReference type="AlphaFoldDB" id="A0AB35IQZ9"/>
<gene>
    <name evidence="1" type="ORF">PM738_16760</name>
</gene>
<organism evidence="1 2">
    <name type="scientific">Thomasclavelia ramosa</name>
    <dbReference type="NCBI Taxonomy" id="1547"/>
    <lineage>
        <taxon>Bacteria</taxon>
        <taxon>Bacillati</taxon>
        <taxon>Bacillota</taxon>
        <taxon>Erysipelotrichia</taxon>
        <taxon>Erysipelotrichales</taxon>
        <taxon>Coprobacillaceae</taxon>
        <taxon>Thomasclavelia</taxon>
    </lineage>
</organism>
<name>A0AB35IQZ9_9FIRM</name>
<proteinExistence type="predicted"/>
<protein>
    <submittedName>
        <fullName evidence="1">Uncharacterized protein</fullName>
    </submittedName>
</protein>
<dbReference type="RefSeq" id="WP_272019201.1">
    <property type="nucleotide sequence ID" value="NZ_JAQLKE010000040.1"/>
</dbReference>
<reference evidence="1" key="1">
    <citation type="submission" date="2023-01" db="EMBL/GenBank/DDBJ databases">
        <title>Human gut microbiome strain richness.</title>
        <authorList>
            <person name="Chen-Liaw A."/>
        </authorList>
    </citation>
    <scope>NUCLEOTIDE SEQUENCE</scope>
    <source>
        <strain evidence="1">1001217st2_G6_1001217B_191108</strain>
    </source>
</reference>